<keyword evidence="2" id="KW-1185">Reference proteome</keyword>
<dbReference type="OrthoDB" id="384078at2157"/>
<dbReference type="RefSeq" id="WP_133124072.1">
    <property type="nucleotide sequence ID" value="NZ_FRFC01000003.1"/>
</dbReference>
<accession>A0A2H1EHP6</accession>
<evidence type="ECO:0000313" key="1">
    <source>
        <dbReference type="EMBL" id="SHO45851.1"/>
    </source>
</evidence>
<sequence>MTILQPRYLNLLIIVASSMAIISLIAPIGSANAIPTHNMSHKSFLHNGNVPHGSSLVLDINYKVTNDEDSGFLGYWALDDYVKHIKIWKVPDGSFYALVQYDGRFHTFAGVPSPQNGVPEPKTATGEFSGGYVATFTGTFSPALATRGDMGKFDFGGSKADILLGTYGNGQAGSITPFSYLDHYFTGIGSFNEDPWGWTYHYKNQSWSNLSTGSSGDIVT</sequence>
<reference evidence="2" key="1">
    <citation type="submission" date="2016-12" db="EMBL/GenBank/DDBJ databases">
        <authorList>
            <person name="Herbold C."/>
        </authorList>
    </citation>
    <scope>NUCLEOTIDE SEQUENCE [LARGE SCALE GENOMIC DNA]</scope>
</reference>
<dbReference type="Proteomes" id="UP000232412">
    <property type="component" value="Unassembled WGS sequence"/>
</dbReference>
<gene>
    <name evidence="1" type="ORF">NSIN_20799</name>
</gene>
<dbReference type="EMBL" id="FRFC01000003">
    <property type="protein sequence ID" value="SHO45851.1"/>
    <property type="molecule type" value="Genomic_DNA"/>
</dbReference>
<protein>
    <submittedName>
        <fullName evidence="1">Uncharacterized protein</fullName>
    </submittedName>
</protein>
<organism evidence="1 2">
    <name type="scientific">Nitrosotalea sinensis</name>
    <dbReference type="NCBI Taxonomy" id="1499975"/>
    <lineage>
        <taxon>Archaea</taxon>
        <taxon>Nitrososphaerota</taxon>
        <taxon>Nitrososphaeria</taxon>
        <taxon>Nitrosotaleales</taxon>
        <taxon>Nitrosotaleaceae</taxon>
        <taxon>Nitrosotalea</taxon>
    </lineage>
</organism>
<dbReference type="AlphaFoldDB" id="A0A2H1EHP6"/>
<proteinExistence type="predicted"/>
<name>A0A2H1EHP6_9ARCH</name>
<evidence type="ECO:0000313" key="2">
    <source>
        <dbReference type="Proteomes" id="UP000232412"/>
    </source>
</evidence>